<dbReference type="InterPro" id="IPR036388">
    <property type="entry name" value="WH-like_DNA-bd_sf"/>
</dbReference>
<feature type="transmembrane region" description="Helical" evidence="4">
    <location>
        <begin position="167"/>
        <end position="191"/>
    </location>
</feature>
<evidence type="ECO:0000256" key="4">
    <source>
        <dbReference type="SAM" id="Phobius"/>
    </source>
</evidence>
<dbReference type="SMART" id="SM00862">
    <property type="entry name" value="Trans_reg_C"/>
    <property type="match status" value="1"/>
</dbReference>
<keyword evidence="4" id="KW-1133">Transmembrane helix</keyword>
<feature type="domain" description="OmpR/PhoB-type" evidence="5">
    <location>
        <begin position="12"/>
        <end position="115"/>
    </location>
</feature>
<name>U2ZL06_VIBPR</name>
<dbReference type="GO" id="GO:0000160">
    <property type="term" value="P:phosphorelay signal transduction system"/>
    <property type="evidence" value="ECO:0007669"/>
    <property type="project" value="InterPro"/>
</dbReference>
<reference evidence="6 7" key="1">
    <citation type="submission" date="2013-09" db="EMBL/GenBank/DDBJ databases">
        <title>Whole genome shotgun sequence of Vibrio proteolyticus NBRC 13287.</title>
        <authorList>
            <person name="Isaki S."/>
            <person name="Hosoyama A."/>
            <person name="Numata M."/>
            <person name="Hashimoto M."/>
            <person name="Hosoyama Y."/>
            <person name="Tsuchikane K."/>
            <person name="Noguchi M."/>
            <person name="Hirakata S."/>
            <person name="Ichikawa N."/>
            <person name="Ohji S."/>
            <person name="Yamazoe A."/>
            <person name="Fujita N."/>
        </authorList>
    </citation>
    <scope>NUCLEOTIDE SEQUENCE [LARGE SCALE GENOMIC DNA]</scope>
    <source>
        <strain evidence="6 7">NBRC 13287</strain>
    </source>
</reference>
<protein>
    <recommendedName>
        <fullName evidence="5">OmpR/PhoB-type domain-containing protein</fullName>
    </recommendedName>
</protein>
<keyword evidence="4" id="KW-0812">Transmembrane</keyword>
<organism evidence="6 7">
    <name type="scientific">Vibrio proteolyticus NBRC 13287</name>
    <dbReference type="NCBI Taxonomy" id="1219065"/>
    <lineage>
        <taxon>Bacteria</taxon>
        <taxon>Pseudomonadati</taxon>
        <taxon>Pseudomonadota</taxon>
        <taxon>Gammaproteobacteria</taxon>
        <taxon>Vibrionales</taxon>
        <taxon>Vibrionaceae</taxon>
        <taxon>Vibrio</taxon>
    </lineage>
</organism>
<keyword evidence="1 2" id="KW-0238">DNA-binding</keyword>
<evidence type="ECO:0000313" key="7">
    <source>
        <dbReference type="Proteomes" id="UP000016570"/>
    </source>
</evidence>
<dbReference type="STRING" id="1219065.VPR01S_13_00850"/>
<dbReference type="PROSITE" id="PS51755">
    <property type="entry name" value="OMPR_PHOB"/>
    <property type="match status" value="1"/>
</dbReference>
<comment type="caution">
    <text evidence="6">The sequence shown here is derived from an EMBL/GenBank/DDBJ whole genome shotgun (WGS) entry which is preliminary data.</text>
</comment>
<evidence type="ECO:0000256" key="1">
    <source>
        <dbReference type="ARBA" id="ARBA00023125"/>
    </source>
</evidence>
<dbReference type="Gene3D" id="1.10.10.10">
    <property type="entry name" value="Winged helix-like DNA-binding domain superfamily/Winged helix DNA-binding domain"/>
    <property type="match status" value="1"/>
</dbReference>
<keyword evidence="4" id="KW-0472">Membrane</keyword>
<evidence type="ECO:0000259" key="5">
    <source>
        <dbReference type="PROSITE" id="PS51755"/>
    </source>
</evidence>
<feature type="region of interest" description="Disordered" evidence="3">
    <location>
        <begin position="139"/>
        <end position="159"/>
    </location>
</feature>
<feature type="compositionally biased region" description="Acidic residues" evidence="3">
    <location>
        <begin position="141"/>
        <end position="153"/>
    </location>
</feature>
<dbReference type="InterPro" id="IPR001867">
    <property type="entry name" value="OmpR/PhoB-type_DNA-bd"/>
</dbReference>
<dbReference type="EMBL" id="BATJ01000013">
    <property type="protein sequence ID" value="GAD68421.1"/>
    <property type="molecule type" value="Genomic_DNA"/>
</dbReference>
<dbReference type="GO" id="GO:0006355">
    <property type="term" value="P:regulation of DNA-templated transcription"/>
    <property type="evidence" value="ECO:0007669"/>
    <property type="project" value="InterPro"/>
</dbReference>
<gene>
    <name evidence="6" type="ORF">VPR01S_13_00850</name>
</gene>
<feature type="DNA-binding region" description="OmpR/PhoB-type" evidence="2">
    <location>
        <begin position="12"/>
        <end position="115"/>
    </location>
</feature>
<accession>U2ZL06</accession>
<dbReference type="SUPFAM" id="SSF46894">
    <property type="entry name" value="C-terminal effector domain of the bipartite response regulators"/>
    <property type="match status" value="1"/>
</dbReference>
<dbReference type="eggNOG" id="COG3710">
    <property type="taxonomic scope" value="Bacteria"/>
</dbReference>
<dbReference type="InterPro" id="IPR016032">
    <property type="entry name" value="Sig_transdc_resp-reg_C-effctor"/>
</dbReference>
<proteinExistence type="predicted"/>
<keyword evidence="7" id="KW-1185">Reference proteome</keyword>
<sequence length="289" mass="33311">MELTNINDGFKTKFILAEQYQFDPNCNTLVDIHDDKRLFHLGSNEGRILLALCIHQQKIVTREELLEFVWRQKGFEVDDSSLTQAVSVLRKVLKDSTKSPFFVKTVPKRGYQLICTVELVISRSPDKADIESTEWMISSENPDDSQPFDDDIQPEVMDSPEKGRRPYIVPVWLNGLFIALMLSLPLISYCLTLSPYDNVMRYATIDDVEIEVPDEQPELIRWLEQVDHCIGHYIRTYSDSQQLERVVVTGDPDREVMLNLIHFLPSSDKNQTLVFYSYSTPEVVCQTGV</sequence>
<dbReference type="GO" id="GO:0003677">
    <property type="term" value="F:DNA binding"/>
    <property type="evidence" value="ECO:0007669"/>
    <property type="project" value="UniProtKB-UniRule"/>
</dbReference>
<evidence type="ECO:0000256" key="2">
    <source>
        <dbReference type="PROSITE-ProRule" id="PRU01091"/>
    </source>
</evidence>
<dbReference type="Pfam" id="PF00486">
    <property type="entry name" value="Trans_reg_C"/>
    <property type="match status" value="1"/>
</dbReference>
<dbReference type="RefSeq" id="WP_021706392.1">
    <property type="nucleotide sequence ID" value="NZ_BATJ01000013.1"/>
</dbReference>
<evidence type="ECO:0000313" key="6">
    <source>
        <dbReference type="EMBL" id="GAD68421.1"/>
    </source>
</evidence>
<evidence type="ECO:0000256" key="3">
    <source>
        <dbReference type="SAM" id="MobiDB-lite"/>
    </source>
</evidence>
<dbReference type="AlphaFoldDB" id="U2ZL06"/>
<dbReference type="CDD" id="cd00383">
    <property type="entry name" value="trans_reg_C"/>
    <property type="match status" value="1"/>
</dbReference>
<dbReference type="Proteomes" id="UP000016570">
    <property type="component" value="Unassembled WGS sequence"/>
</dbReference>